<sequence>MKALNYLIVLPALLVLFAGCDLKPARHYLREAEKLSAQGKYRESNLLLDKAIAKDGQNIAAYIHRGANKSELKDHRGAIADFQKVLALDTSNMMALFNSGNSYKQLGDYKTAIKYYSRALGDYSDVTGETASVRIKMAGEFDIEGSQVYFERGDAHYRLGHFRQAYIDMHAALERNYRVADCYLYIGYIFLESGQTASACKNFQQSRHFGGQEAAEALQEYCK</sequence>
<dbReference type="InterPro" id="IPR050498">
    <property type="entry name" value="Ycf3"/>
</dbReference>
<evidence type="ECO:0000313" key="4">
    <source>
        <dbReference type="EMBL" id="MBO9154259.1"/>
    </source>
</evidence>
<dbReference type="PROSITE" id="PS51257">
    <property type="entry name" value="PROKAR_LIPOPROTEIN"/>
    <property type="match status" value="1"/>
</dbReference>
<keyword evidence="2 3" id="KW-0802">TPR repeat</keyword>
<evidence type="ECO:0000256" key="2">
    <source>
        <dbReference type="ARBA" id="ARBA00022803"/>
    </source>
</evidence>
<dbReference type="PROSITE" id="PS50293">
    <property type="entry name" value="TPR_REGION"/>
    <property type="match status" value="1"/>
</dbReference>
<dbReference type="InterPro" id="IPR019734">
    <property type="entry name" value="TPR_rpt"/>
</dbReference>
<reference evidence="5" key="1">
    <citation type="submission" date="2021-03" db="EMBL/GenBank/DDBJ databases">
        <title>Assistant Professor.</title>
        <authorList>
            <person name="Huq M.A."/>
        </authorList>
    </citation>
    <scope>NUCLEOTIDE SEQUENCE [LARGE SCALE GENOMIC DNA]</scope>
    <source>
        <strain evidence="5">MAH-28</strain>
    </source>
</reference>
<evidence type="ECO:0000256" key="3">
    <source>
        <dbReference type="PROSITE-ProRule" id="PRU00339"/>
    </source>
</evidence>
<dbReference type="InterPro" id="IPR011990">
    <property type="entry name" value="TPR-like_helical_dom_sf"/>
</dbReference>
<proteinExistence type="predicted"/>
<organism evidence="4 5">
    <name type="scientific">Chitinophaga chungangae</name>
    <dbReference type="NCBI Taxonomy" id="2821488"/>
    <lineage>
        <taxon>Bacteria</taxon>
        <taxon>Pseudomonadati</taxon>
        <taxon>Bacteroidota</taxon>
        <taxon>Chitinophagia</taxon>
        <taxon>Chitinophagales</taxon>
        <taxon>Chitinophagaceae</taxon>
        <taxon>Chitinophaga</taxon>
    </lineage>
</organism>
<comment type="caution">
    <text evidence="4">The sequence shown here is derived from an EMBL/GenBank/DDBJ whole genome shotgun (WGS) entry which is preliminary data.</text>
</comment>
<dbReference type="SUPFAM" id="SSF48452">
    <property type="entry name" value="TPR-like"/>
    <property type="match status" value="1"/>
</dbReference>
<dbReference type="Proteomes" id="UP000679126">
    <property type="component" value="Unassembled WGS sequence"/>
</dbReference>
<gene>
    <name evidence="4" type="ORF">J7I43_18680</name>
</gene>
<protein>
    <submittedName>
        <fullName evidence="4">Tetratricopeptide repeat protein</fullName>
    </submittedName>
</protein>
<dbReference type="EMBL" id="JAGHKP010000003">
    <property type="protein sequence ID" value="MBO9154259.1"/>
    <property type="molecule type" value="Genomic_DNA"/>
</dbReference>
<dbReference type="Gene3D" id="1.25.40.10">
    <property type="entry name" value="Tetratricopeptide repeat domain"/>
    <property type="match status" value="2"/>
</dbReference>
<evidence type="ECO:0000256" key="1">
    <source>
        <dbReference type="ARBA" id="ARBA00022737"/>
    </source>
</evidence>
<name>A0ABS3YHT3_9BACT</name>
<dbReference type="SMART" id="SM00028">
    <property type="entry name" value="TPR"/>
    <property type="match status" value="5"/>
</dbReference>
<dbReference type="RefSeq" id="WP_209147378.1">
    <property type="nucleotide sequence ID" value="NZ_JAGHKP010000003.1"/>
</dbReference>
<dbReference type="PANTHER" id="PTHR44858">
    <property type="entry name" value="TETRATRICOPEPTIDE REPEAT PROTEIN 6"/>
    <property type="match status" value="1"/>
</dbReference>
<keyword evidence="1" id="KW-0677">Repeat</keyword>
<dbReference type="Pfam" id="PF13432">
    <property type="entry name" value="TPR_16"/>
    <property type="match status" value="1"/>
</dbReference>
<evidence type="ECO:0000313" key="5">
    <source>
        <dbReference type="Proteomes" id="UP000679126"/>
    </source>
</evidence>
<feature type="repeat" description="TPR" evidence="3">
    <location>
        <begin position="93"/>
        <end position="126"/>
    </location>
</feature>
<keyword evidence="5" id="KW-1185">Reference proteome</keyword>
<accession>A0ABS3YHT3</accession>
<dbReference type="PROSITE" id="PS50005">
    <property type="entry name" value="TPR"/>
    <property type="match status" value="2"/>
</dbReference>
<dbReference type="PANTHER" id="PTHR44858:SF1">
    <property type="entry name" value="UDP-N-ACETYLGLUCOSAMINE--PEPTIDE N-ACETYLGLUCOSAMINYLTRANSFERASE SPINDLY-RELATED"/>
    <property type="match status" value="1"/>
</dbReference>
<dbReference type="Pfam" id="PF00515">
    <property type="entry name" value="TPR_1"/>
    <property type="match status" value="1"/>
</dbReference>
<feature type="repeat" description="TPR" evidence="3">
    <location>
        <begin position="59"/>
        <end position="92"/>
    </location>
</feature>